<organism evidence="2 3">
    <name type="scientific">Microcella humidisoli</name>
    <dbReference type="NCBI Taxonomy" id="2963406"/>
    <lineage>
        <taxon>Bacteria</taxon>
        <taxon>Bacillati</taxon>
        <taxon>Actinomycetota</taxon>
        <taxon>Actinomycetes</taxon>
        <taxon>Micrococcales</taxon>
        <taxon>Microbacteriaceae</taxon>
        <taxon>Microcella</taxon>
    </lineage>
</organism>
<keyword evidence="3" id="KW-1185">Reference proteome</keyword>
<dbReference type="Gene3D" id="3.30.420.40">
    <property type="match status" value="2"/>
</dbReference>
<dbReference type="SUPFAM" id="SSF46785">
    <property type="entry name" value="Winged helix' DNA-binding domain"/>
    <property type="match status" value="1"/>
</dbReference>
<accession>A0ABY5FT70</accession>
<protein>
    <submittedName>
        <fullName evidence="2">ROK family transcriptional regulator</fullName>
    </submittedName>
</protein>
<dbReference type="Proteomes" id="UP001060039">
    <property type="component" value="Chromosome"/>
</dbReference>
<name>A0ABY5FT70_9MICO</name>
<dbReference type="InterPro" id="IPR036390">
    <property type="entry name" value="WH_DNA-bd_sf"/>
</dbReference>
<dbReference type="PROSITE" id="PS01125">
    <property type="entry name" value="ROK"/>
    <property type="match status" value="1"/>
</dbReference>
<comment type="similarity">
    <text evidence="1">Belongs to the ROK (NagC/XylR) family.</text>
</comment>
<evidence type="ECO:0000313" key="3">
    <source>
        <dbReference type="Proteomes" id="UP001060039"/>
    </source>
</evidence>
<sequence>MTMDVDSFGPRRVLRPSVKVLPEQARAHNRSLVLQTLYRSGPLSRADLARETALTRVTVGDLVAELIDERLALELGTRVDASRPGKPATLLDLNRDGHRIVGIDLGDTEVFRGALIDLDGMILERREVDARGLVGEDAAAAALALTRQLTALADRPVLGVGIGSPGIVDLAGCVLTAPNRGWSDLPLQARLQAELGLPVIVANDANAAALAEYGFGGASADLMLVMIGYGVGAGLLLDGTPLFGSRFAAGEIGHVVVGTDGGEACACGKHGCLETWLAVPRLRARLAAGEPREAVLRQAGERLGIALAPIVVALNLSEVVLSGPVELLDGSLAEATVDTLRQRTMEQFHGDLTVRLTTLGDDIVMRGAAVMVLSARLGVS</sequence>
<dbReference type="SUPFAM" id="SSF53067">
    <property type="entry name" value="Actin-like ATPase domain"/>
    <property type="match status" value="1"/>
</dbReference>
<dbReference type="Gene3D" id="1.10.10.10">
    <property type="entry name" value="Winged helix-like DNA-binding domain superfamily/Winged helix DNA-binding domain"/>
    <property type="match status" value="1"/>
</dbReference>
<dbReference type="Pfam" id="PF00480">
    <property type="entry name" value="ROK"/>
    <property type="match status" value="1"/>
</dbReference>
<reference evidence="2" key="1">
    <citation type="submission" date="2022-07" db="EMBL/GenBank/DDBJ databases">
        <title>Taxonomic analysis of Microcella humidisoli nov. sp., isolated from riverside soil.</title>
        <authorList>
            <person name="Molina K.M."/>
            <person name="Kim S.B."/>
        </authorList>
    </citation>
    <scope>NUCLEOTIDE SEQUENCE</scope>
    <source>
        <strain evidence="2">MMS21-STM10</strain>
    </source>
</reference>
<proteinExistence type="inferred from homology"/>
<dbReference type="InterPro" id="IPR036388">
    <property type="entry name" value="WH-like_DNA-bd_sf"/>
</dbReference>
<evidence type="ECO:0000313" key="2">
    <source>
        <dbReference type="EMBL" id="UTT61453.1"/>
    </source>
</evidence>
<dbReference type="PANTHER" id="PTHR18964:SF149">
    <property type="entry name" value="BIFUNCTIONAL UDP-N-ACETYLGLUCOSAMINE 2-EPIMERASE_N-ACETYLMANNOSAMINE KINASE"/>
    <property type="match status" value="1"/>
</dbReference>
<dbReference type="EMBL" id="CP101497">
    <property type="protein sequence ID" value="UTT61453.1"/>
    <property type="molecule type" value="Genomic_DNA"/>
</dbReference>
<dbReference type="InterPro" id="IPR049874">
    <property type="entry name" value="ROK_cs"/>
</dbReference>
<dbReference type="InterPro" id="IPR043129">
    <property type="entry name" value="ATPase_NBD"/>
</dbReference>
<evidence type="ECO:0000256" key="1">
    <source>
        <dbReference type="ARBA" id="ARBA00006479"/>
    </source>
</evidence>
<dbReference type="InterPro" id="IPR000600">
    <property type="entry name" value="ROK"/>
</dbReference>
<dbReference type="PANTHER" id="PTHR18964">
    <property type="entry name" value="ROK (REPRESSOR, ORF, KINASE) FAMILY"/>
    <property type="match status" value="1"/>
</dbReference>
<gene>
    <name evidence="2" type="ORF">NNL39_07090</name>
</gene>
<dbReference type="RefSeq" id="WP_255158352.1">
    <property type="nucleotide sequence ID" value="NZ_CP101497.1"/>
</dbReference>